<name>A0ABY5HQJ4_9GAMM</name>
<dbReference type="InterPro" id="IPR036259">
    <property type="entry name" value="MFS_trans_sf"/>
</dbReference>
<dbReference type="Proteomes" id="UP001058461">
    <property type="component" value="Chromosome"/>
</dbReference>
<feature type="transmembrane region" description="Helical" evidence="4">
    <location>
        <begin position="255"/>
        <end position="274"/>
    </location>
</feature>
<dbReference type="InterPro" id="IPR011701">
    <property type="entry name" value="MFS"/>
</dbReference>
<evidence type="ECO:0000313" key="6">
    <source>
        <dbReference type="EMBL" id="UTW13833.1"/>
    </source>
</evidence>
<feature type="transmembrane region" description="Helical" evidence="4">
    <location>
        <begin position="139"/>
        <end position="158"/>
    </location>
</feature>
<dbReference type="RefSeq" id="WP_255856024.1">
    <property type="nucleotide sequence ID" value="NZ_CP073347.1"/>
</dbReference>
<feature type="transmembrane region" description="Helical" evidence="4">
    <location>
        <begin position="46"/>
        <end position="67"/>
    </location>
</feature>
<dbReference type="PANTHER" id="PTHR23534">
    <property type="entry name" value="MFS PERMEASE"/>
    <property type="match status" value="1"/>
</dbReference>
<dbReference type="InterPro" id="IPR020846">
    <property type="entry name" value="MFS_dom"/>
</dbReference>
<feature type="transmembrane region" description="Helical" evidence="4">
    <location>
        <begin position="342"/>
        <end position="362"/>
    </location>
</feature>
<protein>
    <submittedName>
        <fullName evidence="6">MFS transporter</fullName>
    </submittedName>
</protein>
<gene>
    <name evidence="6" type="ORF">KDW95_09430</name>
</gene>
<feature type="transmembrane region" description="Helical" evidence="4">
    <location>
        <begin position="104"/>
        <end position="127"/>
    </location>
</feature>
<evidence type="ECO:0000256" key="1">
    <source>
        <dbReference type="ARBA" id="ARBA00022692"/>
    </source>
</evidence>
<proteinExistence type="predicted"/>
<dbReference type="SUPFAM" id="SSF103473">
    <property type="entry name" value="MFS general substrate transporter"/>
    <property type="match status" value="1"/>
</dbReference>
<feature type="transmembrane region" description="Helical" evidence="4">
    <location>
        <begin position="281"/>
        <end position="300"/>
    </location>
</feature>
<dbReference type="PANTHER" id="PTHR23534:SF1">
    <property type="entry name" value="MAJOR FACILITATOR SUPERFAMILY PROTEIN"/>
    <property type="match status" value="1"/>
</dbReference>
<evidence type="ECO:0000259" key="5">
    <source>
        <dbReference type="PROSITE" id="PS50850"/>
    </source>
</evidence>
<feature type="domain" description="Major facilitator superfamily (MFS) profile" evidence="5">
    <location>
        <begin position="13"/>
        <end position="399"/>
    </location>
</feature>
<evidence type="ECO:0000313" key="7">
    <source>
        <dbReference type="Proteomes" id="UP001058461"/>
    </source>
</evidence>
<feature type="transmembrane region" description="Helical" evidence="4">
    <location>
        <begin position="306"/>
        <end position="330"/>
    </location>
</feature>
<feature type="transmembrane region" description="Helical" evidence="4">
    <location>
        <begin position="368"/>
        <end position="389"/>
    </location>
</feature>
<evidence type="ECO:0000256" key="2">
    <source>
        <dbReference type="ARBA" id="ARBA00022989"/>
    </source>
</evidence>
<evidence type="ECO:0000256" key="3">
    <source>
        <dbReference type="ARBA" id="ARBA00023136"/>
    </source>
</evidence>
<dbReference type="Gene3D" id="1.20.1250.20">
    <property type="entry name" value="MFS general substrate transporter like domains"/>
    <property type="match status" value="1"/>
</dbReference>
<keyword evidence="2 4" id="KW-1133">Transmembrane helix</keyword>
<evidence type="ECO:0000256" key="4">
    <source>
        <dbReference type="SAM" id="Phobius"/>
    </source>
</evidence>
<keyword evidence="1 4" id="KW-0812">Transmembrane</keyword>
<keyword evidence="3 4" id="KW-0472">Membrane</keyword>
<accession>A0ABY5HQJ4</accession>
<dbReference type="EMBL" id="CP073347">
    <property type="protein sequence ID" value="UTW13833.1"/>
    <property type="molecule type" value="Genomic_DNA"/>
</dbReference>
<dbReference type="Pfam" id="PF07690">
    <property type="entry name" value="MFS_1"/>
    <property type="match status" value="1"/>
</dbReference>
<dbReference type="PROSITE" id="PS50850">
    <property type="entry name" value="MFS"/>
    <property type="match status" value="1"/>
</dbReference>
<reference evidence="6" key="1">
    <citation type="submission" date="2021-04" db="EMBL/GenBank/DDBJ databases">
        <title>Oceanospirillales bacteria with DddD are important DMSP degraders in coastal seawater.</title>
        <authorList>
            <person name="Liu J."/>
        </authorList>
    </citation>
    <scope>NUCLEOTIDE SEQUENCE</scope>
    <source>
        <strain evidence="6">D13-1</strain>
    </source>
</reference>
<feature type="transmembrane region" description="Helical" evidence="4">
    <location>
        <begin position="79"/>
        <end position="98"/>
    </location>
</feature>
<organism evidence="6 7">
    <name type="scientific">Marinobacterium rhizophilum</name>
    <dbReference type="NCBI Taxonomy" id="420402"/>
    <lineage>
        <taxon>Bacteria</taxon>
        <taxon>Pseudomonadati</taxon>
        <taxon>Pseudomonadota</taxon>
        <taxon>Gammaproteobacteria</taxon>
        <taxon>Oceanospirillales</taxon>
        <taxon>Oceanospirillaceae</taxon>
        <taxon>Marinobacterium</taxon>
    </lineage>
</organism>
<feature type="transmembrane region" description="Helical" evidence="4">
    <location>
        <begin position="216"/>
        <end position="235"/>
    </location>
</feature>
<keyword evidence="7" id="KW-1185">Reference proteome</keyword>
<sequence>MTPGRPASALNANVILLSLCQALLNTGNILLVSVNALIGKELAPSVALITLPMAMQFIGLMAATIPASLIMQRIGRKNGFYLGNLIGLLGAACSGLALVQASFWAFNLGTFLLGIGIGFGMLYRFAAIEAAPAAQQSRAISLVMAGGVLAAVLGPNLAIHSRGWYTDTPFLGAFIGLFGLYALALLLLRAVRLAAPSAAVSDAPRRPLGLIVRQPVFVMAVVAGMVSYAVMNLLMSATPLAMIHHGFSFDDAAHVIQWHVLGMFVPAFFTGRLVERFGAPHMMQAGGALMLLCILVNLLGQSHWHFWLALVLLGTGWCFMFISATSFLTRAYRPAEKARTQAANEFLVFSSVALSALAAGWLEASLGWVTMNWLMLPVVLAAMALIAGLSRSRHVAEARQPL</sequence>
<feature type="transmembrane region" description="Helical" evidence="4">
    <location>
        <begin position="170"/>
        <end position="195"/>
    </location>
</feature>